<comment type="similarity">
    <text evidence="2">Belongs to the peptidase M35 family.</text>
</comment>
<keyword evidence="6" id="KW-0862">Zinc</keyword>
<dbReference type="InterPro" id="IPR029463">
    <property type="entry name" value="Lys_MEP"/>
</dbReference>
<keyword evidence="7" id="KW-0482">Metalloprotease</keyword>
<dbReference type="SUPFAM" id="SSF55486">
    <property type="entry name" value="Metalloproteases ('zincins'), catalytic domain"/>
    <property type="match status" value="1"/>
</dbReference>
<keyword evidence="3" id="KW-0645">Protease</keyword>
<evidence type="ECO:0000313" key="10">
    <source>
        <dbReference type="EMBL" id="QSQ17081.1"/>
    </source>
</evidence>
<gene>
    <name evidence="10" type="ORF">JY572_13910</name>
</gene>
<evidence type="ECO:0000256" key="7">
    <source>
        <dbReference type="ARBA" id="ARBA00023049"/>
    </source>
</evidence>
<dbReference type="Proteomes" id="UP000663090">
    <property type="component" value="Chromosome"/>
</dbReference>
<dbReference type="InterPro" id="IPR050414">
    <property type="entry name" value="Fungal_M35_metalloproteases"/>
</dbReference>
<dbReference type="InterPro" id="IPR024079">
    <property type="entry name" value="MetalloPept_cat_dom_sf"/>
</dbReference>
<evidence type="ECO:0000256" key="8">
    <source>
        <dbReference type="SAM" id="MobiDB-lite"/>
    </source>
</evidence>
<proteinExistence type="inferred from homology"/>
<dbReference type="Pfam" id="PF14521">
    <property type="entry name" value="Aspzincin_M35"/>
    <property type="match status" value="1"/>
</dbReference>
<protein>
    <submittedName>
        <fullName evidence="10">Peptidase M35</fullName>
    </submittedName>
</protein>
<keyword evidence="4" id="KW-0479">Metal-binding</keyword>
<dbReference type="PROSITE" id="PS51257">
    <property type="entry name" value="PROKAR_LIPOPROTEIN"/>
    <property type="match status" value="1"/>
</dbReference>
<dbReference type="Gene3D" id="3.40.390.10">
    <property type="entry name" value="Collagenase (Catalytic Domain)"/>
    <property type="match status" value="1"/>
</dbReference>
<evidence type="ECO:0000313" key="11">
    <source>
        <dbReference type="Proteomes" id="UP000663090"/>
    </source>
</evidence>
<evidence type="ECO:0000256" key="3">
    <source>
        <dbReference type="ARBA" id="ARBA00022670"/>
    </source>
</evidence>
<keyword evidence="11" id="KW-1185">Reference proteome</keyword>
<feature type="compositionally biased region" description="Basic and acidic residues" evidence="8">
    <location>
        <begin position="350"/>
        <end position="361"/>
    </location>
</feature>
<evidence type="ECO:0000256" key="2">
    <source>
        <dbReference type="ARBA" id="ARBA00010279"/>
    </source>
</evidence>
<keyword evidence="5" id="KW-0378">Hydrolase</keyword>
<evidence type="ECO:0000256" key="4">
    <source>
        <dbReference type="ARBA" id="ARBA00022723"/>
    </source>
</evidence>
<evidence type="ECO:0000256" key="1">
    <source>
        <dbReference type="ARBA" id="ARBA00001947"/>
    </source>
</evidence>
<comment type="cofactor">
    <cofactor evidence="1">
        <name>Zn(2+)</name>
        <dbReference type="ChEBI" id="CHEBI:29105"/>
    </cofactor>
</comment>
<dbReference type="SMART" id="SM01351">
    <property type="entry name" value="Aspzincin_M35"/>
    <property type="match status" value="1"/>
</dbReference>
<feature type="region of interest" description="Disordered" evidence="8">
    <location>
        <begin position="345"/>
        <end position="368"/>
    </location>
</feature>
<dbReference type="PANTHER" id="PTHR37016">
    <property type="match status" value="1"/>
</dbReference>
<dbReference type="RefSeq" id="WP_206718716.1">
    <property type="nucleotide sequence ID" value="NZ_CP071091.1"/>
</dbReference>
<name>A0ABX7NE23_9BACT</name>
<organism evidence="10 11">
    <name type="scientific">Myxococcus landrumensis</name>
    <dbReference type="NCBI Taxonomy" id="2813577"/>
    <lineage>
        <taxon>Bacteria</taxon>
        <taxon>Pseudomonadati</taxon>
        <taxon>Myxococcota</taxon>
        <taxon>Myxococcia</taxon>
        <taxon>Myxococcales</taxon>
        <taxon>Cystobacterineae</taxon>
        <taxon>Myxococcaceae</taxon>
        <taxon>Myxococcus</taxon>
    </lineage>
</organism>
<sequence>MQFCSRGRINWWMGVVVSASLLGACGSPDEHAGEVLVEAETVRDAVAGDVTVTLSVPRQSLAASEGVSVTVTLTNVTQGTVRLLKRDTPVEGLKSDLFSVSVDGAAVEYQGRYYKWGPPQPSDYLSLAGGESVSYTVDLAATYDFARTGNYSLRYGAGVQDSTEGQADVSQLSSESLSVFVEGRPFVDPGAEEVGSVSAMALTTANCNATRTTQATRAFNDAKTMANGSVSWLNNPPSPYTRFKTWFGPYNATTRNQIRTHFNTIKGAFDTKPVIIDCGCTDNVYAYVYKSRPYRIYVCNLFWSAPPTGTDSKAGTLIHEMSHFTAVADTDDWAYGQNACRGLANSNPGRARDNADSHEYFAENTPRQ</sequence>
<dbReference type="CDD" id="cd11306">
    <property type="entry name" value="M35_peptidyl-Lys"/>
    <property type="match status" value="1"/>
</dbReference>
<dbReference type="Gene3D" id="2.60.40.2970">
    <property type="match status" value="1"/>
</dbReference>
<evidence type="ECO:0000259" key="9">
    <source>
        <dbReference type="SMART" id="SM01351"/>
    </source>
</evidence>
<dbReference type="InterPro" id="IPR034115">
    <property type="entry name" value="M35_peptidyl-Lys"/>
</dbReference>
<evidence type="ECO:0000256" key="6">
    <source>
        <dbReference type="ARBA" id="ARBA00022833"/>
    </source>
</evidence>
<dbReference type="EMBL" id="CP071091">
    <property type="protein sequence ID" value="QSQ17081.1"/>
    <property type="molecule type" value="Genomic_DNA"/>
</dbReference>
<evidence type="ECO:0000256" key="5">
    <source>
        <dbReference type="ARBA" id="ARBA00022801"/>
    </source>
</evidence>
<feature type="domain" description="Lysine-specific metallo-endopeptidase" evidence="9">
    <location>
        <begin position="231"/>
        <end position="363"/>
    </location>
</feature>
<dbReference type="PANTHER" id="PTHR37016:SF3">
    <property type="entry name" value="NEUTRAL PROTEASE 2-RELATED"/>
    <property type="match status" value="1"/>
</dbReference>
<accession>A0ABX7NE23</accession>
<reference evidence="10 11" key="1">
    <citation type="submission" date="2021-02" db="EMBL/GenBank/DDBJ databases">
        <title>De Novo genome assembly of isolated myxobacteria.</title>
        <authorList>
            <person name="Stevens D.C."/>
        </authorList>
    </citation>
    <scope>NUCLEOTIDE SEQUENCE [LARGE SCALE GENOMIC DNA]</scope>
    <source>
        <strain evidence="10 11">SCHIC003</strain>
    </source>
</reference>